<evidence type="ECO:0000256" key="5">
    <source>
        <dbReference type="ARBA" id="ARBA00022473"/>
    </source>
</evidence>
<evidence type="ECO:0000256" key="17">
    <source>
        <dbReference type="ARBA" id="ARBA00043033"/>
    </source>
</evidence>
<dbReference type="InterPro" id="IPR004947">
    <property type="entry name" value="DNase_II"/>
</dbReference>
<dbReference type="GO" id="GO:0006309">
    <property type="term" value="P:apoptotic DNA fragmentation"/>
    <property type="evidence" value="ECO:0007669"/>
    <property type="project" value="TreeGrafter"/>
</dbReference>
<dbReference type="Ensembl" id="ENSSLUT00000047322.1">
    <property type="protein sequence ID" value="ENSSLUP00000045899.1"/>
    <property type="gene ID" value="ENSSLUG00000020222.1"/>
</dbReference>
<keyword evidence="6" id="KW-0053">Apoptosis</keyword>
<keyword evidence="11" id="KW-1015">Disulfide bond</keyword>
<dbReference type="PANTHER" id="PTHR10858:SF9">
    <property type="entry name" value="DEOXYRIBONUCLEASE-2-ALPHA"/>
    <property type="match status" value="1"/>
</dbReference>
<evidence type="ECO:0000256" key="15">
    <source>
        <dbReference type="ARBA" id="ARBA00041393"/>
    </source>
</evidence>
<evidence type="ECO:0000313" key="20">
    <source>
        <dbReference type="Proteomes" id="UP000694568"/>
    </source>
</evidence>
<evidence type="ECO:0000256" key="18">
    <source>
        <dbReference type="ARBA" id="ARBA00045381"/>
    </source>
</evidence>
<comment type="similarity">
    <text evidence="3">Belongs to the DNase II family.</text>
</comment>
<evidence type="ECO:0000313" key="19">
    <source>
        <dbReference type="Ensembl" id="ENSSLUP00000045899.1"/>
    </source>
</evidence>
<reference evidence="19" key="2">
    <citation type="submission" date="2025-09" db="UniProtKB">
        <authorList>
            <consortium name="Ensembl"/>
        </authorList>
    </citation>
    <scope>IDENTIFICATION</scope>
</reference>
<protein>
    <recommendedName>
        <fullName evidence="14">Deoxyribonuclease-2-alpha</fullName>
        <ecNumber evidence="4">3.1.22.1</ecNumber>
    </recommendedName>
    <alternativeName>
        <fullName evidence="15">Acid DNase</fullName>
    </alternativeName>
    <alternativeName>
        <fullName evidence="17">Deoxyribonuclease II alpha</fullName>
    </alternativeName>
    <alternativeName>
        <fullName evidence="16">Lysosomal DNase II</fullName>
    </alternativeName>
</protein>
<evidence type="ECO:0000256" key="8">
    <source>
        <dbReference type="ARBA" id="ARBA00022729"/>
    </source>
</evidence>
<dbReference type="EC" id="3.1.22.1" evidence="4"/>
<comment type="subcellular location">
    <subcellularLocation>
        <location evidence="2">Lysosome</location>
    </subcellularLocation>
</comment>
<dbReference type="Pfam" id="PF03265">
    <property type="entry name" value="DNase_II"/>
    <property type="match status" value="1"/>
</dbReference>
<evidence type="ECO:0000256" key="2">
    <source>
        <dbReference type="ARBA" id="ARBA00004371"/>
    </source>
</evidence>
<dbReference type="GeneTree" id="ENSGT00390000002634"/>
<name>A0A8C9ZX42_SANLU</name>
<keyword evidence="12" id="KW-0325">Glycoprotein</keyword>
<evidence type="ECO:0000256" key="11">
    <source>
        <dbReference type="ARBA" id="ARBA00023157"/>
    </source>
</evidence>
<organism evidence="19 20">
    <name type="scientific">Sander lucioperca</name>
    <name type="common">Pike-perch</name>
    <name type="synonym">Perca lucioperca</name>
    <dbReference type="NCBI Taxonomy" id="283035"/>
    <lineage>
        <taxon>Eukaryota</taxon>
        <taxon>Metazoa</taxon>
        <taxon>Chordata</taxon>
        <taxon>Craniata</taxon>
        <taxon>Vertebrata</taxon>
        <taxon>Euteleostomi</taxon>
        <taxon>Actinopterygii</taxon>
        <taxon>Neopterygii</taxon>
        <taxon>Teleostei</taxon>
        <taxon>Neoteleostei</taxon>
        <taxon>Acanthomorphata</taxon>
        <taxon>Eupercaria</taxon>
        <taxon>Perciformes</taxon>
        <taxon>Percoidei</taxon>
        <taxon>Percidae</taxon>
        <taxon>Luciopercinae</taxon>
        <taxon>Sander</taxon>
    </lineage>
</organism>
<evidence type="ECO:0000256" key="3">
    <source>
        <dbReference type="ARBA" id="ARBA00007527"/>
    </source>
</evidence>
<evidence type="ECO:0000256" key="7">
    <source>
        <dbReference type="ARBA" id="ARBA00022722"/>
    </source>
</evidence>
<reference evidence="19" key="1">
    <citation type="submission" date="2025-08" db="UniProtKB">
        <authorList>
            <consortium name="Ensembl"/>
        </authorList>
    </citation>
    <scope>IDENTIFICATION</scope>
</reference>
<proteinExistence type="inferred from homology"/>
<dbReference type="GO" id="GO:0005764">
    <property type="term" value="C:lysosome"/>
    <property type="evidence" value="ECO:0007669"/>
    <property type="project" value="UniProtKB-SubCell"/>
</dbReference>
<evidence type="ECO:0000256" key="6">
    <source>
        <dbReference type="ARBA" id="ARBA00022703"/>
    </source>
</evidence>
<evidence type="ECO:0000256" key="13">
    <source>
        <dbReference type="ARBA" id="ARBA00023228"/>
    </source>
</evidence>
<comment type="catalytic activity">
    <reaction evidence="1">
        <text>Endonucleolytic cleavage to nucleoside 3'-phosphates and 3'-phosphooligonucleotide end-products.</text>
        <dbReference type="EC" id="3.1.22.1"/>
    </reaction>
</comment>
<keyword evidence="10" id="KW-0378">Hydrolase</keyword>
<keyword evidence="9" id="KW-0255">Endonuclease</keyword>
<keyword evidence="13" id="KW-0458">Lysosome</keyword>
<evidence type="ECO:0000256" key="16">
    <source>
        <dbReference type="ARBA" id="ARBA00041918"/>
    </source>
</evidence>
<accession>A0A8C9ZX42</accession>
<evidence type="ECO:0000256" key="4">
    <source>
        <dbReference type="ARBA" id="ARBA00012036"/>
    </source>
</evidence>
<evidence type="ECO:0000256" key="12">
    <source>
        <dbReference type="ARBA" id="ARBA00023180"/>
    </source>
</evidence>
<dbReference type="AlphaFoldDB" id="A0A8C9ZX42"/>
<evidence type="ECO:0000256" key="9">
    <source>
        <dbReference type="ARBA" id="ARBA00022759"/>
    </source>
</evidence>
<keyword evidence="20" id="KW-1185">Reference proteome</keyword>
<sequence>MCCGDSLYIIYKAPKLNNFGTTGLEYIYIDPKGKKTYKDHNKLIDNPNGVLANTLKPLFTTSMVRIMILHFRTLYNHRPIVVCLSVDVSGLVMMDKTTTGVWLLHSTPRFPFTRNNNFYPSSGAKNAQTFICVTFKYNEFKKIGQHLLNIAAYPFEGIIPTDFHTELQEAANKSWNNRTPGERIQDLSSAGGASFRSIAKKLYKEGDLYVAIAKTYSTDVKVQTWPCSQDGSYCENPQVINIKSVKTDLGNGEVKWTAGNDHSKWCVSTDNSKNMNLDLICIADVNRAVSQYERPGGALCFKHKEAMTVNGM</sequence>
<dbReference type="GO" id="GO:0004531">
    <property type="term" value="F:deoxyribonuclease II activity"/>
    <property type="evidence" value="ECO:0007669"/>
    <property type="project" value="UniProtKB-EC"/>
</dbReference>
<dbReference type="PANTHER" id="PTHR10858">
    <property type="entry name" value="DEOXYRIBONUCLEASE II"/>
    <property type="match status" value="1"/>
</dbReference>
<evidence type="ECO:0000256" key="1">
    <source>
        <dbReference type="ARBA" id="ARBA00000447"/>
    </source>
</evidence>
<evidence type="ECO:0000256" key="14">
    <source>
        <dbReference type="ARBA" id="ARBA00039868"/>
    </source>
</evidence>
<keyword evidence="7" id="KW-0540">Nuclease</keyword>
<evidence type="ECO:0000256" key="10">
    <source>
        <dbReference type="ARBA" id="ARBA00022801"/>
    </source>
</evidence>
<comment type="function">
    <text evidence="18">Hydrolyzes DNA under acidic conditions with a preference for double-stranded DNA. Plays a major role in the clearance of nucleic acids generated through apoptosis, hence preventing autoinflammation. Necessary for proper fetal development and for definitive erythropoiesis in fetal liver and bone marrow, where it degrades nuclear DNA expelled from erythroid precursor cells.</text>
</comment>
<keyword evidence="8" id="KW-0732">Signal</keyword>
<dbReference type="Proteomes" id="UP000694568">
    <property type="component" value="Unplaced"/>
</dbReference>
<keyword evidence="5" id="KW-0217">Developmental protein</keyword>